<organism evidence="8 9">
    <name type="scientific">Sphingobacterium chuzhouense</name>
    <dbReference type="NCBI Taxonomy" id="1742264"/>
    <lineage>
        <taxon>Bacteria</taxon>
        <taxon>Pseudomonadati</taxon>
        <taxon>Bacteroidota</taxon>
        <taxon>Sphingobacteriia</taxon>
        <taxon>Sphingobacteriales</taxon>
        <taxon>Sphingobacteriaceae</taxon>
        <taxon>Sphingobacterium</taxon>
    </lineage>
</organism>
<keyword evidence="9" id="KW-1185">Reference proteome</keyword>
<evidence type="ECO:0000256" key="2">
    <source>
        <dbReference type="ARBA" id="ARBA00006275"/>
    </source>
</evidence>
<name>A0ABR7XNG7_9SPHI</name>
<comment type="subcellular location">
    <subcellularLocation>
        <location evidence="1">Cell outer membrane</location>
    </subcellularLocation>
</comment>
<dbReference type="EMBL" id="JACNYL010000001">
    <property type="protein sequence ID" value="MBD1420715.1"/>
    <property type="molecule type" value="Genomic_DNA"/>
</dbReference>
<accession>A0ABR7XNG7</accession>
<evidence type="ECO:0000313" key="9">
    <source>
        <dbReference type="Proteomes" id="UP000651112"/>
    </source>
</evidence>
<dbReference type="Pfam" id="PF07980">
    <property type="entry name" value="SusD_RagB"/>
    <property type="match status" value="1"/>
</dbReference>
<keyword evidence="5" id="KW-0998">Cell outer membrane</keyword>
<dbReference type="InterPro" id="IPR033985">
    <property type="entry name" value="SusD-like_N"/>
</dbReference>
<dbReference type="SUPFAM" id="SSF48452">
    <property type="entry name" value="TPR-like"/>
    <property type="match status" value="1"/>
</dbReference>
<evidence type="ECO:0000259" key="7">
    <source>
        <dbReference type="Pfam" id="PF14322"/>
    </source>
</evidence>
<dbReference type="InterPro" id="IPR012944">
    <property type="entry name" value="SusD_RagB_dom"/>
</dbReference>
<sequence length="635" mass="72918">MKRLLTYIYGLALTLLGGCQSYLDIVPDNIATIENAFNMRVSAERFLFSCYSYLPQLSNIEHNPALTAGDEFWLHEFYRMPGWEIARGFQNITNPYLNYWQGTTGQGSNRTKDLYQAIRDCNIFLENVGTVPDLSEGERRRWVAEVKFLKAYFHFFLIQAYGPIPLKKENLPINAGVEEVKVPRDPVDDCFGYVVELLDEATPDLPLYISSEASELGRITQPIALSLKANALVTAASPLFNGNPDYANFTDKQGKLLFNPTFSMEKWEEAKAACKEAIEACEQAGNRLYYYSQSGLQYNVSPEIRTEMNIRNAVTEKWNNEIVWGHTNSMTGNMQRQSTPRGVDPATRANSNVHGNAAIPLKVAAQFYTKNGVPIEEDLGWDYNGRFNLKVGTEAEKYYIRQGYTTAKFNFDREPRYYANLGFDGGIWYGMGKFDDNNTWFVSAKKGDPASNVARDKSNFTGIWGKKLVNYQNSIGETSYTIEQYPWPIYRLANIYLLYAEALNEVNGPSPEVFEFLDMIRERAGLPGVEEAWRLHSRNPSKPQSKEGLREIIHQERLIELALEGQRFWDLRRWKKSIEVLNAPITGWDIEQRTPEGYYRERTLYNQAFTTRDYLWPIREVEILANRNTVQNPGW</sequence>
<keyword evidence="4" id="KW-0472">Membrane</keyword>
<feature type="domain" description="RagB/SusD" evidence="6">
    <location>
        <begin position="320"/>
        <end position="635"/>
    </location>
</feature>
<dbReference type="PROSITE" id="PS51257">
    <property type="entry name" value="PROKAR_LIPOPROTEIN"/>
    <property type="match status" value="1"/>
</dbReference>
<proteinExistence type="inferred from homology"/>
<comment type="caution">
    <text evidence="8">The sequence shown here is derived from an EMBL/GenBank/DDBJ whole genome shotgun (WGS) entry which is preliminary data.</text>
</comment>
<gene>
    <name evidence="8" type="ORF">H8B21_03930</name>
</gene>
<feature type="domain" description="SusD-like N-terminal" evidence="7">
    <location>
        <begin position="103"/>
        <end position="207"/>
    </location>
</feature>
<dbReference type="RefSeq" id="WP_190312461.1">
    <property type="nucleotide sequence ID" value="NZ_JACNYL010000001.1"/>
</dbReference>
<evidence type="ECO:0000256" key="3">
    <source>
        <dbReference type="ARBA" id="ARBA00022729"/>
    </source>
</evidence>
<protein>
    <submittedName>
        <fullName evidence="8">RagB/SusD family nutrient uptake outer membrane protein</fullName>
    </submittedName>
</protein>
<reference evidence="8 9" key="1">
    <citation type="submission" date="2020-08" db="EMBL/GenBank/DDBJ databases">
        <title>Sphingobacterium sp. DN00404 isolated from aquaculture water.</title>
        <authorList>
            <person name="Zhang M."/>
        </authorList>
    </citation>
    <scope>NUCLEOTIDE SEQUENCE [LARGE SCALE GENOMIC DNA]</scope>
    <source>
        <strain evidence="8 9">KCTC 42746</strain>
    </source>
</reference>
<evidence type="ECO:0000256" key="5">
    <source>
        <dbReference type="ARBA" id="ARBA00023237"/>
    </source>
</evidence>
<dbReference type="Gene3D" id="1.25.40.390">
    <property type="match status" value="1"/>
</dbReference>
<evidence type="ECO:0000256" key="1">
    <source>
        <dbReference type="ARBA" id="ARBA00004442"/>
    </source>
</evidence>
<keyword evidence="3" id="KW-0732">Signal</keyword>
<dbReference type="InterPro" id="IPR011990">
    <property type="entry name" value="TPR-like_helical_dom_sf"/>
</dbReference>
<dbReference type="Proteomes" id="UP000651112">
    <property type="component" value="Unassembled WGS sequence"/>
</dbReference>
<comment type="similarity">
    <text evidence="2">Belongs to the SusD family.</text>
</comment>
<evidence type="ECO:0000313" key="8">
    <source>
        <dbReference type="EMBL" id="MBD1420715.1"/>
    </source>
</evidence>
<dbReference type="Pfam" id="PF14322">
    <property type="entry name" value="SusD-like_3"/>
    <property type="match status" value="1"/>
</dbReference>
<evidence type="ECO:0000256" key="4">
    <source>
        <dbReference type="ARBA" id="ARBA00023136"/>
    </source>
</evidence>
<evidence type="ECO:0000259" key="6">
    <source>
        <dbReference type="Pfam" id="PF07980"/>
    </source>
</evidence>